<protein>
    <recommendedName>
        <fullName evidence="6">Cell division control protein 73 C-terminal domain-containing protein</fullName>
    </recommendedName>
</protein>
<keyword evidence="8" id="KW-1185">Reference proteome</keyword>
<dbReference type="GO" id="GO:0000993">
    <property type="term" value="F:RNA polymerase II complex binding"/>
    <property type="evidence" value="ECO:0007669"/>
    <property type="project" value="TreeGrafter"/>
</dbReference>
<dbReference type="Proteomes" id="UP000037751">
    <property type="component" value="Unassembled WGS sequence"/>
</dbReference>
<dbReference type="GO" id="GO:0032968">
    <property type="term" value="P:positive regulation of transcription elongation by RNA polymerase II"/>
    <property type="evidence" value="ECO:0007669"/>
    <property type="project" value="TreeGrafter"/>
</dbReference>
<reference evidence="7 8" key="1">
    <citation type="submission" date="2015-07" db="EMBL/GenBank/DDBJ databases">
        <title>Draft Genome Sequence of Malassezia furfur CBS1878 and Malassezia pachydermatis CBS1879.</title>
        <authorList>
            <person name="Triana S."/>
            <person name="Ohm R."/>
            <person name="Gonzalez A."/>
            <person name="DeCock H."/>
            <person name="Restrepo S."/>
            <person name="Celis A."/>
        </authorList>
    </citation>
    <scope>NUCLEOTIDE SEQUENCE [LARGE SCALE GENOMIC DNA]</scope>
    <source>
        <strain evidence="7 8">CBS 1879</strain>
    </source>
</reference>
<proteinExistence type="inferred from homology"/>
<dbReference type="InterPro" id="IPR031336">
    <property type="entry name" value="CDC73_C"/>
</dbReference>
<evidence type="ECO:0000256" key="5">
    <source>
        <dbReference type="SAM" id="MobiDB-lite"/>
    </source>
</evidence>
<dbReference type="Pfam" id="PF05179">
    <property type="entry name" value="CDC73_C"/>
    <property type="match status" value="1"/>
</dbReference>
<feature type="region of interest" description="Disordered" evidence="5">
    <location>
        <begin position="156"/>
        <end position="191"/>
    </location>
</feature>
<comment type="caution">
    <text evidence="7">The sequence shown here is derived from an EMBL/GenBank/DDBJ whole genome shotgun (WGS) entry which is preliminary data.</text>
</comment>
<dbReference type="InterPro" id="IPR038103">
    <property type="entry name" value="CDC73_C_sf"/>
</dbReference>
<evidence type="ECO:0000256" key="3">
    <source>
        <dbReference type="ARBA" id="ARBA00023163"/>
    </source>
</evidence>
<dbReference type="GeneID" id="28727934"/>
<feature type="compositionally biased region" description="Low complexity" evidence="5">
    <location>
        <begin position="164"/>
        <end position="182"/>
    </location>
</feature>
<dbReference type="OrthoDB" id="2186602at2759"/>
<evidence type="ECO:0000256" key="4">
    <source>
        <dbReference type="ARBA" id="ARBA00023242"/>
    </source>
</evidence>
<dbReference type="AlphaFoldDB" id="A0A0M8MMN2"/>
<dbReference type="FunFam" id="3.40.50.11990:FF:000004">
    <property type="entry name" value="Potential RNA Pol II elongation accessory factor"/>
    <property type="match status" value="1"/>
</dbReference>
<evidence type="ECO:0000313" key="8">
    <source>
        <dbReference type="Proteomes" id="UP000037751"/>
    </source>
</evidence>
<dbReference type="VEuPathDB" id="FungiDB:Malapachy_1555"/>
<evidence type="ECO:0000313" key="7">
    <source>
        <dbReference type="EMBL" id="KOS13187.1"/>
    </source>
</evidence>
<evidence type="ECO:0000256" key="1">
    <source>
        <dbReference type="ARBA" id="ARBA00004123"/>
    </source>
</evidence>
<dbReference type="GO" id="GO:0006368">
    <property type="term" value="P:transcription elongation by RNA polymerase II"/>
    <property type="evidence" value="ECO:0007669"/>
    <property type="project" value="InterPro"/>
</dbReference>
<evidence type="ECO:0000256" key="2">
    <source>
        <dbReference type="ARBA" id="ARBA00010427"/>
    </source>
</evidence>
<keyword evidence="4" id="KW-0539">Nucleus</keyword>
<dbReference type="RefSeq" id="XP_017990819.1">
    <property type="nucleotide sequence ID" value="XM_018136059.1"/>
</dbReference>
<feature type="domain" description="Cell division control protein 73 C-terminal" evidence="6">
    <location>
        <begin position="291"/>
        <end position="463"/>
    </location>
</feature>
<organism evidence="7 8">
    <name type="scientific">Malassezia pachydermatis</name>
    <dbReference type="NCBI Taxonomy" id="77020"/>
    <lineage>
        <taxon>Eukaryota</taxon>
        <taxon>Fungi</taxon>
        <taxon>Dikarya</taxon>
        <taxon>Basidiomycota</taxon>
        <taxon>Ustilaginomycotina</taxon>
        <taxon>Malasseziomycetes</taxon>
        <taxon>Malasseziales</taxon>
        <taxon>Malasseziaceae</taxon>
        <taxon>Malassezia</taxon>
    </lineage>
</organism>
<feature type="region of interest" description="Disordered" evidence="5">
    <location>
        <begin position="255"/>
        <end position="289"/>
    </location>
</feature>
<dbReference type="GO" id="GO:0016593">
    <property type="term" value="C:Cdc73/Paf1 complex"/>
    <property type="evidence" value="ECO:0007669"/>
    <property type="project" value="InterPro"/>
</dbReference>
<keyword evidence="3" id="KW-0804">Transcription</keyword>
<comment type="similarity">
    <text evidence="2">Belongs to the CDC73 family.</text>
</comment>
<dbReference type="PANTHER" id="PTHR12466">
    <property type="entry name" value="CDC73 DOMAIN PROTEIN"/>
    <property type="match status" value="1"/>
</dbReference>
<dbReference type="InterPro" id="IPR007852">
    <property type="entry name" value="Cdc73/Parafibromin"/>
</dbReference>
<name>A0A0M8MMN2_9BASI</name>
<sequence>MGDAVGSLDPLLSLRASLCASADAPLQHIQLRDTDGAVVDSVKDAASVVILHVDATTLQVSDAAPEQVYPAGTPTRILRTHDTKAREGGAPTPESEPEAFMSIAALVFAVQQRDERTGAYLRSATLAQMTPLPALERPAVLEYLLGKREVWDGVVPLPGTGEDATAPNGTAPSAASASTAQPGTEAQTHTTKRVYVPDAEDAEFVRRLRSKYEVVLLERDDALRGSHCTEADDVAPGTRSSSDLLGLRKQLAPQLEAAKRRMSSSAKAATSSSAKNPPTSAPANAARKSRAQDPIILLSNSPTALVNMFNVKALLQDGVFVPPEEARQQANGLAELVVTIRAPSSDESSSTGQTGSLTRRILVVDNAEAVNRLGNGPPGSAQDPWNRVIAVFTTGQAWQFKSYRWTDPRDLFRNAMGVYVRWNNEAPSAQVKDWNVTQLQVDRTKRHTDKQLVAFFWRSLDSWVQRKKPRLQL</sequence>
<dbReference type="EMBL" id="LGAV01000007">
    <property type="protein sequence ID" value="KOS13187.1"/>
    <property type="molecule type" value="Genomic_DNA"/>
</dbReference>
<accession>A0A0M8MMN2</accession>
<dbReference type="STRING" id="77020.A0A0M8MMN2"/>
<dbReference type="Gene3D" id="3.40.50.11990">
    <property type="entry name" value="RNA polymerase II accessory factor, Cdc73 C-terminal domain"/>
    <property type="match status" value="1"/>
</dbReference>
<gene>
    <name evidence="7" type="ORF">Malapachy_1555</name>
</gene>
<evidence type="ECO:0000259" key="6">
    <source>
        <dbReference type="Pfam" id="PF05179"/>
    </source>
</evidence>
<feature type="compositionally biased region" description="Low complexity" evidence="5">
    <location>
        <begin position="263"/>
        <end position="286"/>
    </location>
</feature>
<dbReference type="PANTHER" id="PTHR12466:SF8">
    <property type="entry name" value="PARAFIBROMIN"/>
    <property type="match status" value="1"/>
</dbReference>
<comment type="subcellular location">
    <subcellularLocation>
        <location evidence="1">Nucleus</location>
    </subcellularLocation>
</comment>